<feature type="domain" description="FdhE central" evidence="6">
    <location>
        <begin position="188"/>
        <end position="225"/>
    </location>
</feature>
<comment type="caution">
    <text evidence="8">The sequence shown here is derived from an EMBL/GenBank/DDBJ whole genome shotgun (WGS) entry which is preliminary data.</text>
</comment>
<evidence type="ECO:0000259" key="5">
    <source>
        <dbReference type="Pfam" id="PF04216"/>
    </source>
</evidence>
<dbReference type="GO" id="GO:0008199">
    <property type="term" value="F:ferric iron binding"/>
    <property type="evidence" value="ECO:0007669"/>
    <property type="project" value="TreeGrafter"/>
</dbReference>
<dbReference type="CDD" id="cd16341">
    <property type="entry name" value="FdhE"/>
    <property type="match status" value="1"/>
</dbReference>
<feature type="domain" description="FdhE N-terminal" evidence="5">
    <location>
        <begin position="21"/>
        <end position="183"/>
    </location>
</feature>
<protein>
    <recommendedName>
        <fullName evidence="4">Protein FdhE homolog</fullName>
    </recommendedName>
</protein>
<sequence length="306" mass="34445">MSIKILPENEIQQAASSFHNPPLLFANPKNLYQRRIKRLTDLAQNHPMQDYLLFAADIAQAQLDLLENTPLGKIEHLTTISTTAQTTPLDYARWQRDDYWLTALNALLAQIKTNENLNESLLTTIDWLEKASQAELNHLADKLLAQDFSAVESDKAVFIWAALSLYWLQLAQQIPHNAKMESGENLHLCPVCGSAPTASVVHFGATQGLRYLHCSLCESEWNMVRSKCSNCDQSGKLDYWSLDSEFAPVKAESCGDCHSYLKVMYQEKDPHVEPIADDLASVFLDVEMEEKGFARSGINPFVFPAE</sequence>
<dbReference type="NCBIfam" id="NF002925">
    <property type="entry name" value="PRK03564.1"/>
    <property type="match status" value="1"/>
</dbReference>
<dbReference type="FunFam" id="3.90.1670.10:FF:000001">
    <property type="entry name" value="Protein FdhE"/>
    <property type="match status" value="1"/>
</dbReference>
<dbReference type="Pfam" id="PF04216">
    <property type="entry name" value="FdhE_N"/>
    <property type="match status" value="1"/>
</dbReference>
<dbReference type="Pfam" id="PF24860">
    <property type="entry name" value="FdhE_C"/>
    <property type="match status" value="1"/>
</dbReference>
<evidence type="ECO:0000313" key="9">
    <source>
        <dbReference type="Proteomes" id="UP000230282"/>
    </source>
</evidence>
<comment type="subcellular location">
    <subcellularLocation>
        <location evidence="1 4">Cytoplasm</location>
    </subcellularLocation>
</comment>
<dbReference type="InterPro" id="IPR056797">
    <property type="entry name" value="FdhE_central"/>
</dbReference>
<evidence type="ECO:0000256" key="2">
    <source>
        <dbReference type="ARBA" id="ARBA00022490"/>
    </source>
</evidence>
<proteinExistence type="inferred from homology"/>
<dbReference type="GO" id="GO:0051604">
    <property type="term" value="P:protein maturation"/>
    <property type="evidence" value="ECO:0007669"/>
    <property type="project" value="TreeGrafter"/>
</dbReference>
<dbReference type="EMBL" id="PHGZ01000003">
    <property type="protein sequence ID" value="PJG84022.1"/>
    <property type="molecule type" value="Genomic_DNA"/>
</dbReference>
<evidence type="ECO:0000259" key="7">
    <source>
        <dbReference type="Pfam" id="PF24860"/>
    </source>
</evidence>
<evidence type="ECO:0000256" key="3">
    <source>
        <dbReference type="ARBA" id="ARBA00061033"/>
    </source>
</evidence>
<evidence type="ECO:0000256" key="1">
    <source>
        <dbReference type="ARBA" id="ARBA00004496"/>
    </source>
</evidence>
<accession>A0A2M8RYR7</accession>
<organism evidence="8 9">
    <name type="scientific">Caviibacterium pharyngocola</name>
    <dbReference type="NCBI Taxonomy" id="28159"/>
    <lineage>
        <taxon>Bacteria</taxon>
        <taxon>Pseudomonadati</taxon>
        <taxon>Pseudomonadota</taxon>
        <taxon>Gammaproteobacteria</taxon>
        <taxon>Pasteurellales</taxon>
        <taxon>Pasteurellaceae</taxon>
        <taxon>Caviibacterium</taxon>
    </lineage>
</organism>
<evidence type="ECO:0000259" key="6">
    <source>
        <dbReference type="Pfam" id="PF24859"/>
    </source>
</evidence>
<dbReference type="InterPro" id="IPR006452">
    <property type="entry name" value="Formate_DH_accessory"/>
</dbReference>
<keyword evidence="2 4" id="KW-0963">Cytoplasm</keyword>
<dbReference type="HAMAP" id="MF_00611">
    <property type="entry name" value="FdeH"/>
    <property type="match status" value="1"/>
</dbReference>
<dbReference type="PANTHER" id="PTHR37689:SF1">
    <property type="entry name" value="PROTEIN FDHE"/>
    <property type="match status" value="1"/>
</dbReference>
<dbReference type="PIRSF" id="PIRSF018296">
    <property type="entry name" value="Format_dh_formtn"/>
    <property type="match status" value="1"/>
</dbReference>
<comment type="similarity">
    <text evidence="3 4">Belongs to the FdhE family.</text>
</comment>
<dbReference type="GO" id="GO:0005829">
    <property type="term" value="C:cytosol"/>
    <property type="evidence" value="ECO:0007669"/>
    <property type="project" value="TreeGrafter"/>
</dbReference>
<dbReference type="RefSeq" id="WP_100295618.1">
    <property type="nucleotide sequence ID" value="NZ_PHGZ01000003.1"/>
</dbReference>
<dbReference type="Gene3D" id="3.90.1670.10">
    <property type="entry name" value="FdhE-like domain"/>
    <property type="match status" value="1"/>
</dbReference>
<keyword evidence="9" id="KW-1185">Reference proteome</keyword>
<dbReference type="AlphaFoldDB" id="A0A2M8RYR7"/>
<evidence type="ECO:0000313" key="8">
    <source>
        <dbReference type="EMBL" id="PJG84022.1"/>
    </source>
</evidence>
<dbReference type="OrthoDB" id="9794151at2"/>
<dbReference type="NCBIfam" id="TIGR01562">
    <property type="entry name" value="FdhE"/>
    <property type="match status" value="1"/>
</dbReference>
<gene>
    <name evidence="4" type="primary">fdhE</name>
    <name evidence="8" type="ORF">CVP04_00780</name>
</gene>
<feature type="domain" description="FdhE C-terminal" evidence="7">
    <location>
        <begin position="227"/>
        <end position="301"/>
    </location>
</feature>
<evidence type="ECO:0000256" key="4">
    <source>
        <dbReference type="HAMAP-Rule" id="MF_00611"/>
    </source>
</evidence>
<dbReference type="Pfam" id="PF24859">
    <property type="entry name" value="FdhE_central"/>
    <property type="match status" value="1"/>
</dbReference>
<name>A0A2M8RYR7_9PAST</name>
<reference evidence="8 9" key="1">
    <citation type="submission" date="2017-11" db="EMBL/GenBank/DDBJ databases">
        <title>Reclassification of Bisgaard taxon 5 as Caviibacterium pharyngocola gen. nov., sp. nov.</title>
        <authorList>
            <person name="Christensen H."/>
        </authorList>
    </citation>
    <scope>NUCLEOTIDE SEQUENCE [LARGE SCALE GENOMIC DNA]</scope>
    <source>
        <strain evidence="8 9">7_3</strain>
    </source>
</reference>
<comment type="function">
    <text evidence="4">Necessary for formate dehydrogenase activity.</text>
</comment>
<dbReference type="PANTHER" id="PTHR37689">
    <property type="entry name" value="PROTEIN FDHE"/>
    <property type="match status" value="1"/>
</dbReference>
<dbReference type="InterPro" id="IPR056796">
    <property type="entry name" value="FdhE_C"/>
</dbReference>
<dbReference type="SUPFAM" id="SSF144020">
    <property type="entry name" value="FdhE-like"/>
    <property type="match status" value="1"/>
</dbReference>
<dbReference type="InterPro" id="IPR056774">
    <property type="entry name" value="FdhE_N"/>
</dbReference>
<dbReference type="Proteomes" id="UP000230282">
    <property type="component" value="Unassembled WGS sequence"/>
</dbReference>
<dbReference type="InterPro" id="IPR024064">
    <property type="entry name" value="FdhE-like_sf"/>
</dbReference>